<comment type="catalytic activity">
    <reaction evidence="1">
        <text>a 5'-end (N(7)-methyl 5'-triphosphoguanosine)-ribonucleoside in mRNA + S-adenosyl-L-methionine = a 5'-end (N(7)-methyl 5'-triphosphoguanosine)-(2'-O-methyl-ribonucleoside) in mRNA + S-adenosyl-L-homocysteine + H(+)</text>
        <dbReference type="Rhea" id="RHEA:67020"/>
        <dbReference type="Rhea" id="RHEA-COMP:17167"/>
        <dbReference type="Rhea" id="RHEA-COMP:17168"/>
        <dbReference type="ChEBI" id="CHEBI:15378"/>
        <dbReference type="ChEBI" id="CHEBI:57856"/>
        <dbReference type="ChEBI" id="CHEBI:59789"/>
        <dbReference type="ChEBI" id="CHEBI:156461"/>
        <dbReference type="ChEBI" id="CHEBI:167609"/>
        <dbReference type="EC" id="2.1.1.57"/>
    </reaction>
</comment>
<dbReference type="SUPFAM" id="SSF53335">
    <property type="entry name" value="S-adenosyl-L-methionine-dependent methyltransferases"/>
    <property type="match status" value="1"/>
</dbReference>
<reference evidence="5 6" key="1">
    <citation type="submission" date="2015-07" db="EMBL/GenBank/DDBJ databases">
        <title>The genome of Dufourea novaeangliae.</title>
        <authorList>
            <person name="Pan H."/>
            <person name="Kapheim K."/>
        </authorList>
    </citation>
    <scope>NUCLEOTIDE SEQUENCE [LARGE SCALE GENOMIC DNA]</scope>
    <source>
        <strain evidence="5">0120121106</strain>
        <tissue evidence="5">Whole body</tissue>
    </source>
</reference>
<gene>
    <name evidence="5" type="ORF">WN55_08025</name>
</gene>
<keyword evidence="1" id="KW-0507">mRNA processing</keyword>
<keyword evidence="1" id="KW-0949">S-adenosyl-L-methionine</keyword>
<dbReference type="GO" id="GO:0003676">
    <property type="term" value="F:nucleic acid binding"/>
    <property type="evidence" value="ECO:0007669"/>
    <property type="project" value="UniProtKB-UniRule"/>
</dbReference>
<dbReference type="Pfam" id="PF01585">
    <property type="entry name" value="G-patch"/>
    <property type="match status" value="1"/>
</dbReference>
<dbReference type="InterPro" id="IPR000467">
    <property type="entry name" value="G_patch_dom"/>
</dbReference>
<dbReference type="Proteomes" id="UP000076502">
    <property type="component" value="Unassembled WGS sequence"/>
</dbReference>
<keyword evidence="1 5" id="KW-0808">Transferase</keyword>
<dbReference type="InterPro" id="IPR029063">
    <property type="entry name" value="SAM-dependent_MTases_sf"/>
</dbReference>
<keyword evidence="6" id="KW-1185">Reference proteome</keyword>
<evidence type="ECO:0000256" key="2">
    <source>
        <dbReference type="SAM" id="MobiDB-lite"/>
    </source>
</evidence>
<comment type="function">
    <text evidence="1">S-adenosyl-L-methionine-dependent methyltransferase that mediates RNA cap1 2'-O-ribose methylation to the 5'-cap structure of RNAs. Methylates the ribose of the first nucleotide of a m(7)GpppG-capped mRNA to produce m(7)GpppNmp (cap1).</text>
</comment>
<keyword evidence="1" id="KW-0539">Nucleus</keyword>
<dbReference type="GO" id="GO:0005737">
    <property type="term" value="C:cytoplasm"/>
    <property type="evidence" value="ECO:0007669"/>
    <property type="project" value="TreeGrafter"/>
</dbReference>
<evidence type="ECO:0000313" key="6">
    <source>
        <dbReference type="Proteomes" id="UP000076502"/>
    </source>
</evidence>
<dbReference type="PROSITE" id="PS51613">
    <property type="entry name" value="SAM_MT_RRMJ"/>
    <property type="match status" value="1"/>
</dbReference>
<dbReference type="AlphaFoldDB" id="A0A154P6Z3"/>
<feature type="compositionally biased region" description="Basic and acidic residues" evidence="2">
    <location>
        <begin position="1"/>
        <end position="10"/>
    </location>
</feature>
<dbReference type="FunFam" id="3.40.50.12760:FF:000004">
    <property type="entry name" value="FtsJ-like methyltransferase"/>
    <property type="match status" value="1"/>
</dbReference>
<proteinExistence type="predicted"/>
<dbReference type="OMA" id="CTLFLCK"/>
<dbReference type="PANTHER" id="PTHR16121:SF0">
    <property type="entry name" value="CAP-SPECIFIC MRNA (NUCLEOSIDE-2'-O-)-METHYLTRANSFERASE 1"/>
    <property type="match status" value="1"/>
</dbReference>
<feature type="domain" description="RrmJ-type SAM-dependent 2'-O-MTase" evidence="4">
    <location>
        <begin position="228"/>
        <end position="436"/>
    </location>
</feature>
<dbReference type="EMBL" id="KQ434829">
    <property type="protein sequence ID" value="KZC07705.1"/>
    <property type="molecule type" value="Genomic_DNA"/>
</dbReference>
<feature type="domain" description="G-patch" evidence="3">
    <location>
        <begin position="84"/>
        <end position="130"/>
    </location>
</feature>
<evidence type="ECO:0000259" key="3">
    <source>
        <dbReference type="PROSITE" id="PS50174"/>
    </source>
</evidence>
<dbReference type="OrthoDB" id="10251234at2759"/>
<dbReference type="InterPro" id="IPR050851">
    <property type="entry name" value="mRNA_Cap_2O-Ribose_MeTrfase"/>
</dbReference>
<comment type="subcellular location">
    <subcellularLocation>
        <location evidence="1">Nucleus</location>
    </subcellularLocation>
</comment>
<evidence type="ECO:0000256" key="1">
    <source>
        <dbReference type="RuleBase" id="RU368012"/>
    </source>
</evidence>
<dbReference type="PANTHER" id="PTHR16121">
    <property type="entry name" value="CAP-SPECIFIC MRNA (NUCLEOSIDE-2'-O-)-METHYLTRANSFERASE 1-RELATED"/>
    <property type="match status" value="1"/>
</dbReference>
<dbReference type="GO" id="GO:0006370">
    <property type="term" value="P:7-methylguanosine mRNA capping"/>
    <property type="evidence" value="ECO:0007669"/>
    <property type="project" value="UniProtKB-UniRule"/>
</dbReference>
<dbReference type="SMART" id="SM00443">
    <property type="entry name" value="G_patch"/>
    <property type="match status" value="1"/>
</dbReference>
<dbReference type="EC" id="2.1.1.57" evidence="1"/>
<accession>A0A154P6Z3</accession>
<name>A0A154P6Z3_DUFNO</name>
<dbReference type="GO" id="GO:0004483">
    <property type="term" value="F:methyltransferase cap1 activity"/>
    <property type="evidence" value="ECO:0007669"/>
    <property type="project" value="UniProtKB-UniRule"/>
</dbReference>
<organism evidence="5 6">
    <name type="scientific">Dufourea novaeangliae</name>
    <name type="common">Sweat bee</name>
    <dbReference type="NCBI Taxonomy" id="178035"/>
    <lineage>
        <taxon>Eukaryota</taxon>
        <taxon>Metazoa</taxon>
        <taxon>Ecdysozoa</taxon>
        <taxon>Arthropoda</taxon>
        <taxon>Hexapoda</taxon>
        <taxon>Insecta</taxon>
        <taxon>Pterygota</taxon>
        <taxon>Neoptera</taxon>
        <taxon>Endopterygota</taxon>
        <taxon>Hymenoptera</taxon>
        <taxon>Apocrita</taxon>
        <taxon>Aculeata</taxon>
        <taxon>Apoidea</taxon>
        <taxon>Anthophila</taxon>
        <taxon>Halictidae</taxon>
        <taxon>Rophitinae</taxon>
        <taxon>Dufourea</taxon>
    </lineage>
</organism>
<dbReference type="STRING" id="178035.A0A154P6Z3"/>
<dbReference type="InterPro" id="IPR002877">
    <property type="entry name" value="RNA_MeTrfase_FtsJ_dom"/>
</dbReference>
<evidence type="ECO:0000313" key="5">
    <source>
        <dbReference type="EMBL" id="KZC07705.1"/>
    </source>
</evidence>
<sequence length="832" mass="96748">MYQDLSREPDSGDECSSQNMHGRRIDDTASNSNNEQEESETNGIRYNSSYQCIKRQKFHRADKSNEGSTGEIKIYENKKESWNGQDKAQQMMQKMGYKEGHGLGKHKQGRLEPVEAAKQLGRRGLGHHIPGLEDSSRKWDSIEEEVKVVEPMEWLKNLHHDLPTFDELTDWLQKGPKKLIIDDETHFCDEDIVTNVVNSKSVFDNLDSIEMRNARRRCNPYETIYGAFFLNRAAVKMANIDRACNFMFTKPNGLQNNELLYFADVCAGPGGFSEYVLWRKKWRAKGFGFTLKNENDFKLDDFYVGPCETFHPYYGPKDNGDVFDSDNQKAFRDLIMTHTNRKGVHFMMADGGFSVNGQDNLQEILLKRLYLCQCLVALMIVREKGHFVTKLFDLFTPFSAGLVYLMYRCFDEVSIFKPNSSRPANSERYLICKTKRPGTEHIAQHLEHINHILSKNEDNNDVLQLVSFEALEREQSFVQYLRQSNNYLGRKQITGLRKIAAFCEDTNLVESRQADIRKECLKYWGLPDLRRTIPKQMKPQEKLMSLFAEYTGFLSKSPVKLTKDNVEGKILNQPLNWYCVPCGTGPDRDEKKTATFYLGMGRSKIYRYVKGSWAKVDDIKIELPPDTLLYGETVYEMTRENKYQRKLQALHIIDAFFLGTEDISRKSLKDRHELAKKFCEALWKPDGSNYDRIRTKDLFPLLPKPLEKLCVKERLMKNNQPALVYEFTKTYLDSINDKSYFIPNSVLFLKSIASPWTRNFSRTHSRLYYYNNDTRASLFESQKPDKANASFIETFSDMVIWYWPRDDLISVEDLIRCSSKKCPQSSNPDLTY</sequence>
<protein>
    <recommendedName>
        <fullName evidence="1">Cap-specific mRNA (nucleoside-2'-O-)-methyltransferase 1</fullName>
        <ecNumber evidence="1">2.1.1.57</ecNumber>
    </recommendedName>
    <alternativeName>
        <fullName evidence="1">Cap1 2'O-ribose methyltransferase 1</fullName>
    </alternativeName>
</protein>
<evidence type="ECO:0000259" key="4">
    <source>
        <dbReference type="PROSITE" id="PS51613"/>
    </source>
</evidence>
<dbReference type="Pfam" id="PF01728">
    <property type="entry name" value="FtsJ"/>
    <property type="match status" value="1"/>
</dbReference>
<keyword evidence="1 5" id="KW-0489">Methyltransferase</keyword>
<dbReference type="GO" id="GO:0005634">
    <property type="term" value="C:nucleus"/>
    <property type="evidence" value="ECO:0007669"/>
    <property type="project" value="UniProtKB-SubCell"/>
</dbReference>
<keyword evidence="1" id="KW-0506">mRNA capping</keyword>
<dbReference type="PROSITE" id="PS50174">
    <property type="entry name" value="G_PATCH"/>
    <property type="match status" value="1"/>
</dbReference>
<dbReference type="GO" id="GO:0032259">
    <property type="term" value="P:methylation"/>
    <property type="evidence" value="ECO:0007669"/>
    <property type="project" value="UniProtKB-KW"/>
</dbReference>
<dbReference type="InterPro" id="IPR025816">
    <property type="entry name" value="RrmJ-type_MeTrfase"/>
</dbReference>
<dbReference type="GO" id="GO:0016556">
    <property type="term" value="P:mRNA modification"/>
    <property type="evidence" value="ECO:0007669"/>
    <property type="project" value="UniProtKB-UniRule"/>
</dbReference>
<feature type="region of interest" description="Disordered" evidence="2">
    <location>
        <begin position="1"/>
        <end position="47"/>
    </location>
</feature>
<dbReference type="Gene3D" id="3.40.50.12760">
    <property type="match status" value="1"/>
</dbReference>